<evidence type="ECO:0000313" key="1">
    <source>
        <dbReference type="EMBL" id="MFD2143732.1"/>
    </source>
</evidence>
<sequence length="65" mass="6884">MKIGLVVCPDFQLIGLAAIATLEVANKRAGETLYELDVLSEEGGLIMSSSGMQALTKRSRTSTTP</sequence>
<accession>A0ABW4Z5I3</accession>
<dbReference type="Proteomes" id="UP001597299">
    <property type="component" value="Unassembled WGS sequence"/>
</dbReference>
<comment type="caution">
    <text evidence="1">The sequence shown here is derived from an EMBL/GenBank/DDBJ whole genome shotgun (WGS) entry which is preliminary data.</text>
</comment>
<evidence type="ECO:0008006" key="3">
    <source>
        <dbReference type="Google" id="ProtNLM"/>
    </source>
</evidence>
<protein>
    <recommendedName>
        <fullName evidence="3">GlxA family transcriptional regulator</fullName>
    </recommendedName>
</protein>
<proteinExistence type="predicted"/>
<evidence type="ECO:0000313" key="2">
    <source>
        <dbReference type="Proteomes" id="UP001597299"/>
    </source>
</evidence>
<organism evidence="1 2">
    <name type="scientific">Ancylobacter oerskovii</name>
    <dbReference type="NCBI Taxonomy" id="459519"/>
    <lineage>
        <taxon>Bacteria</taxon>
        <taxon>Pseudomonadati</taxon>
        <taxon>Pseudomonadota</taxon>
        <taxon>Alphaproteobacteria</taxon>
        <taxon>Hyphomicrobiales</taxon>
        <taxon>Xanthobacteraceae</taxon>
        <taxon>Ancylobacter</taxon>
    </lineage>
</organism>
<reference evidence="2" key="1">
    <citation type="journal article" date="2019" name="Int. J. Syst. Evol. Microbiol.">
        <title>The Global Catalogue of Microorganisms (GCM) 10K type strain sequencing project: providing services to taxonomists for standard genome sequencing and annotation.</title>
        <authorList>
            <consortium name="The Broad Institute Genomics Platform"/>
            <consortium name="The Broad Institute Genome Sequencing Center for Infectious Disease"/>
            <person name="Wu L."/>
            <person name="Ma J."/>
        </authorList>
    </citation>
    <scope>NUCLEOTIDE SEQUENCE [LARGE SCALE GENOMIC DNA]</scope>
    <source>
        <strain evidence="2">CCM 7435</strain>
    </source>
</reference>
<keyword evidence="2" id="KW-1185">Reference proteome</keyword>
<gene>
    <name evidence="1" type="ORF">ACFSNC_25450</name>
</gene>
<name>A0ABW4Z5I3_9HYPH</name>
<dbReference type="EMBL" id="JBHUHD010000004">
    <property type="protein sequence ID" value="MFD2143732.1"/>
    <property type="molecule type" value="Genomic_DNA"/>
</dbReference>